<sequence>MNNNDIYIGSIISSPIWQHLLEEEKVTFRFDMVDIGIYKRENHSLYIARSQSHNIEYMGELNTKTLISFYNEEPTNNEPIHTSLLKSYDFHIIAESELYYATKNPQIERLTTDIFFFRKECPCVVTYDGELSPYHIQDFLESKIDI</sequence>
<protein>
    <submittedName>
        <fullName evidence="1">Uncharacterized protein</fullName>
    </submittedName>
</protein>
<keyword evidence="2" id="KW-1185">Reference proteome</keyword>
<dbReference type="AlphaFoldDB" id="A0A417YGJ3"/>
<accession>A0A417YGJ3</accession>
<proteinExistence type="predicted"/>
<reference evidence="1 2" key="1">
    <citation type="journal article" date="2007" name="Int. J. Syst. Evol. Microbiol.">
        <title>Oceanobacillus profundus sp. nov., isolated from a deep-sea sediment core.</title>
        <authorList>
            <person name="Kim Y.G."/>
            <person name="Choi D.H."/>
            <person name="Hyun S."/>
            <person name="Cho B.C."/>
        </authorList>
    </citation>
    <scope>NUCLEOTIDE SEQUENCE [LARGE SCALE GENOMIC DNA]</scope>
    <source>
        <strain evidence="1 2">DSM 18246</strain>
    </source>
</reference>
<dbReference type="EMBL" id="QWEH01000007">
    <property type="protein sequence ID" value="RHW31940.1"/>
    <property type="molecule type" value="Genomic_DNA"/>
</dbReference>
<evidence type="ECO:0000313" key="2">
    <source>
        <dbReference type="Proteomes" id="UP000285456"/>
    </source>
</evidence>
<dbReference type="Proteomes" id="UP000285456">
    <property type="component" value="Unassembled WGS sequence"/>
</dbReference>
<gene>
    <name evidence="1" type="ORF">D1B32_11925</name>
</gene>
<dbReference type="RefSeq" id="WP_118889498.1">
    <property type="nucleotide sequence ID" value="NZ_PHUT01000007.1"/>
</dbReference>
<name>A0A417YGJ3_9BACI</name>
<evidence type="ECO:0000313" key="1">
    <source>
        <dbReference type="EMBL" id="RHW31940.1"/>
    </source>
</evidence>
<comment type="caution">
    <text evidence="1">The sequence shown here is derived from an EMBL/GenBank/DDBJ whole genome shotgun (WGS) entry which is preliminary data.</text>
</comment>
<organism evidence="1 2">
    <name type="scientific">Oceanobacillus profundus</name>
    <dbReference type="NCBI Taxonomy" id="372463"/>
    <lineage>
        <taxon>Bacteria</taxon>
        <taxon>Bacillati</taxon>
        <taxon>Bacillota</taxon>
        <taxon>Bacilli</taxon>
        <taxon>Bacillales</taxon>
        <taxon>Bacillaceae</taxon>
        <taxon>Oceanobacillus</taxon>
    </lineage>
</organism>
<dbReference type="OrthoDB" id="9998217at2"/>